<proteinExistence type="predicted"/>
<name>A0ACB9PVI9_BAUVA</name>
<sequence>MMMIKKEESMERNQMFMAEGESQGTRCGVKRRRRESAAPALDGEDNQSRKQQQQQQQQVDQNSATSTVKRSSRFRGVSRHRWTGRFEAHLWDKLSWNVTQKKKGKQGIYI</sequence>
<keyword evidence="2" id="KW-1185">Reference proteome</keyword>
<evidence type="ECO:0000313" key="1">
    <source>
        <dbReference type="EMBL" id="KAI4351601.1"/>
    </source>
</evidence>
<dbReference type="Proteomes" id="UP000828941">
    <property type="component" value="Chromosome 3"/>
</dbReference>
<organism evidence="1 2">
    <name type="scientific">Bauhinia variegata</name>
    <name type="common">Purple orchid tree</name>
    <name type="synonym">Phanera variegata</name>
    <dbReference type="NCBI Taxonomy" id="167791"/>
    <lineage>
        <taxon>Eukaryota</taxon>
        <taxon>Viridiplantae</taxon>
        <taxon>Streptophyta</taxon>
        <taxon>Embryophyta</taxon>
        <taxon>Tracheophyta</taxon>
        <taxon>Spermatophyta</taxon>
        <taxon>Magnoliopsida</taxon>
        <taxon>eudicotyledons</taxon>
        <taxon>Gunneridae</taxon>
        <taxon>Pentapetalae</taxon>
        <taxon>rosids</taxon>
        <taxon>fabids</taxon>
        <taxon>Fabales</taxon>
        <taxon>Fabaceae</taxon>
        <taxon>Cercidoideae</taxon>
        <taxon>Cercideae</taxon>
        <taxon>Bauhiniinae</taxon>
        <taxon>Bauhinia</taxon>
    </lineage>
</organism>
<reference evidence="1 2" key="1">
    <citation type="journal article" date="2022" name="DNA Res.">
        <title>Chromosomal-level genome assembly of the orchid tree Bauhinia variegata (Leguminosae; Cercidoideae) supports the allotetraploid origin hypothesis of Bauhinia.</title>
        <authorList>
            <person name="Zhong Y."/>
            <person name="Chen Y."/>
            <person name="Zheng D."/>
            <person name="Pang J."/>
            <person name="Liu Y."/>
            <person name="Luo S."/>
            <person name="Meng S."/>
            <person name="Qian L."/>
            <person name="Wei D."/>
            <person name="Dai S."/>
            <person name="Zhou R."/>
        </authorList>
    </citation>
    <scope>NUCLEOTIDE SEQUENCE [LARGE SCALE GENOMIC DNA]</scope>
    <source>
        <strain evidence="1">BV-YZ2020</strain>
    </source>
</reference>
<dbReference type="EMBL" id="CM039428">
    <property type="protein sequence ID" value="KAI4351601.1"/>
    <property type="molecule type" value="Genomic_DNA"/>
</dbReference>
<gene>
    <name evidence="1" type="ORF">L6164_005945</name>
</gene>
<comment type="caution">
    <text evidence="1">The sequence shown here is derived from an EMBL/GenBank/DDBJ whole genome shotgun (WGS) entry which is preliminary data.</text>
</comment>
<protein>
    <submittedName>
        <fullName evidence="1">Uncharacterized protein</fullName>
    </submittedName>
</protein>
<evidence type="ECO:0000313" key="2">
    <source>
        <dbReference type="Proteomes" id="UP000828941"/>
    </source>
</evidence>
<accession>A0ACB9PVI9</accession>